<dbReference type="Gene3D" id="3.30.70.270">
    <property type="match status" value="1"/>
</dbReference>
<proteinExistence type="predicted"/>
<organism evidence="3">
    <name type="scientific">Hydatigena taeniaeformis</name>
    <name type="common">Feline tapeworm</name>
    <name type="synonym">Taenia taeniaeformis</name>
    <dbReference type="NCBI Taxonomy" id="6205"/>
    <lineage>
        <taxon>Eukaryota</taxon>
        <taxon>Metazoa</taxon>
        <taxon>Spiralia</taxon>
        <taxon>Lophotrochozoa</taxon>
        <taxon>Platyhelminthes</taxon>
        <taxon>Cestoda</taxon>
        <taxon>Eucestoda</taxon>
        <taxon>Cyclophyllidea</taxon>
        <taxon>Taeniidae</taxon>
        <taxon>Hydatigera</taxon>
    </lineage>
</organism>
<sequence>MLDLKSGYCQEEVEEENGQRKMAFIVSDSLYDRQAMPFVLCKGAVTFKLPVYTALGFLSPKHCLVHTDDILAFGRDIQQHNFNLRAVMDRL</sequence>
<dbReference type="OrthoDB" id="10051637at2759"/>
<name>A0A0R3XD70_HYDTA</name>
<accession>A0A0R3XD70</accession>
<dbReference type="AlphaFoldDB" id="A0A0R3XD70"/>
<gene>
    <name evidence="1" type="ORF">TTAC_LOCUS11480</name>
</gene>
<evidence type="ECO:0000313" key="2">
    <source>
        <dbReference type="Proteomes" id="UP000274429"/>
    </source>
</evidence>
<dbReference type="SUPFAM" id="SSF56672">
    <property type="entry name" value="DNA/RNA polymerases"/>
    <property type="match status" value="1"/>
</dbReference>
<dbReference type="InterPro" id="IPR043128">
    <property type="entry name" value="Rev_trsase/Diguanyl_cyclase"/>
</dbReference>
<evidence type="ECO:0000313" key="1">
    <source>
        <dbReference type="EMBL" id="VDM36627.1"/>
    </source>
</evidence>
<dbReference type="EMBL" id="UYWX01024383">
    <property type="protein sequence ID" value="VDM36627.1"/>
    <property type="molecule type" value="Genomic_DNA"/>
</dbReference>
<keyword evidence="2" id="KW-1185">Reference proteome</keyword>
<dbReference type="Gene3D" id="3.10.10.10">
    <property type="entry name" value="HIV Type 1 Reverse Transcriptase, subunit A, domain 1"/>
    <property type="match status" value="1"/>
</dbReference>
<reference evidence="3" key="1">
    <citation type="submission" date="2017-02" db="UniProtKB">
        <authorList>
            <consortium name="WormBaseParasite"/>
        </authorList>
    </citation>
    <scope>IDENTIFICATION</scope>
</reference>
<reference evidence="1 2" key="2">
    <citation type="submission" date="2018-11" db="EMBL/GenBank/DDBJ databases">
        <authorList>
            <consortium name="Pathogen Informatics"/>
        </authorList>
    </citation>
    <scope>NUCLEOTIDE SEQUENCE [LARGE SCALE GENOMIC DNA]</scope>
</reference>
<dbReference type="STRING" id="6205.A0A0R3XD70"/>
<evidence type="ECO:0000313" key="3">
    <source>
        <dbReference type="WBParaSite" id="TTAC_0001149701-mRNA-1"/>
    </source>
</evidence>
<dbReference type="Proteomes" id="UP000274429">
    <property type="component" value="Unassembled WGS sequence"/>
</dbReference>
<dbReference type="WBParaSite" id="TTAC_0001149701-mRNA-1">
    <property type="protein sequence ID" value="TTAC_0001149701-mRNA-1"/>
    <property type="gene ID" value="TTAC_0001149701"/>
</dbReference>
<protein>
    <submittedName>
        <fullName evidence="3">Reverse transcriptase domain-containing protein</fullName>
    </submittedName>
</protein>
<dbReference type="InterPro" id="IPR043502">
    <property type="entry name" value="DNA/RNA_pol_sf"/>
</dbReference>